<dbReference type="Proteomes" id="UP000663864">
    <property type="component" value="Unassembled WGS sequence"/>
</dbReference>
<evidence type="ECO:0000313" key="2">
    <source>
        <dbReference type="EMBL" id="CAF3933352.1"/>
    </source>
</evidence>
<reference evidence="1" key="1">
    <citation type="submission" date="2021-02" db="EMBL/GenBank/DDBJ databases">
        <authorList>
            <person name="Nowell W R."/>
        </authorList>
    </citation>
    <scope>NUCLEOTIDE SEQUENCE</scope>
</reference>
<dbReference type="AlphaFoldDB" id="A0A815IMB8"/>
<feature type="non-terminal residue" evidence="1">
    <location>
        <position position="1"/>
    </location>
</feature>
<organism evidence="1 3">
    <name type="scientific">Rotaria sordida</name>
    <dbReference type="NCBI Taxonomy" id="392033"/>
    <lineage>
        <taxon>Eukaryota</taxon>
        <taxon>Metazoa</taxon>
        <taxon>Spiralia</taxon>
        <taxon>Gnathifera</taxon>
        <taxon>Rotifera</taxon>
        <taxon>Eurotatoria</taxon>
        <taxon>Bdelloidea</taxon>
        <taxon>Philodinida</taxon>
        <taxon>Philodinidae</taxon>
        <taxon>Rotaria</taxon>
    </lineage>
</organism>
<protein>
    <submittedName>
        <fullName evidence="1">Uncharacterized protein</fullName>
    </submittedName>
</protein>
<accession>A0A815IMB8</accession>
<sequence>EERVAQSNGDLAKAFEQVELLAKTKGFVTAADIDAIKKQFTGKE</sequence>
<dbReference type="EMBL" id="CAJNOT010003126">
    <property type="protein sequence ID" value="CAF1365568.1"/>
    <property type="molecule type" value="Genomic_DNA"/>
</dbReference>
<name>A0A815IMB8_9BILA</name>
<evidence type="ECO:0000313" key="3">
    <source>
        <dbReference type="Proteomes" id="UP000663864"/>
    </source>
</evidence>
<proteinExistence type="predicted"/>
<dbReference type="EMBL" id="CAJOBD010003179">
    <property type="protein sequence ID" value="CAF3933352.1"/>
    <property type="molecule type" value="Genomic_DNA"/>
</dbReference>
<evidence type="ECO:0000313" key="1">
    <source>
        <dbReference type="EMBL" id="CAF1365568.1"/>
    </source>
</evidence>
<gene>
    <name evidence="2" type="ORF">JBS370_LOCUS22580</name>
    <name evidence="1" type="ORF">ZHD862_LOCUS31312</name>
</gene>
<comment type="caution">
    <text evidence="1">The sequence shown here is derived from an EMBL/GenBank/DDBJ whole genome shotgun (WGS) entry which is preliminary data.</text>
</comment>
<dbReference type="Proteomes" id="UP000663836">
    <property type="component" value="Unassembled WGS sequence"/>
</dbReference>